<dbReference type="OrthoDB" id="10011568at2759"/>
<evidence type="ECO:0000313" key="3">
    <source>
        <dbReference type="Proteomes" id="UP000663828"/>
    </source>
</evidence>
<evidence type="ECO:0000313" key="4">
    <source>
        <dbReference type="Proteomes" id="UP000663852"/>
    </source>
</evidence>
<name>A0A815RY59_ADIRI</name>
<keyword evidence="3" id="KW-1185">Reference proteome</keyword>
<proteinExistence type="predicted"/>
<sequence>MSNKDDEIMRRMCQMLVGINAASGSLQFDRNEFSRLPDDTQTTIEIKEDDFQQVYDALYHSLTNGFYKFAVRKNGPTIQFIAAQFKNSNMKQSQLEPRVIEAVLTKIIDNVDQYPQLKEMKCNLSYSDDGSSCMTPKGVRCFCIKAKE</sequence>
<comment type="caution">
    <text evidence="2">The sequence shown here is derived from an EMBL/GenBank/DDBJ whole genome shotgun (WGS) entry which is preliminary data.</text>
</comment>
<dbReference type="Proteomes" id="UP000663852">
    <property type="component" value="Unassembled WGS sequence"/>
</dbReference>
<evidence type="ECO:0000313" key="1">
    <source>
        <dbReference type="EMBL" id="CAF1301157.1"/>
    </source>
</evidence>
<dbReference type="EMBL" id="CAJNOJ010000558">
    <property type="protein sequence ID" value="CAF1484217.1"/>
    <property type="molecule type" value="Genomic_DNA"/>
</dbReference>
<organism evidence="2 4">
    <name type="scientific">Adineta ricciae</name>
    <name type="common">Rotifer</name>
    <dbReference type="NCBI Taxonomy" id="249248"/>
    <lineage>
        <taxon>Eukaryota</taxon>
        <taxon>Metazoa</taxon>
        <taxon>Spiralia</taxon>
        <taxon>Gnathifera</taxon>
        <taxon>Rotifera</taxon>
        <taxon>Eurotatoria</taxon>
        <taxon>Bdelloidea</taxon>
        <taxon>Adinetida</taxon>
        <taxon>Adinetidae</taxon>
        <taxon>Adineta</taxon>
    </lineage>
</organism>
<dbReference type="AlphaFoldDB" id="A0A815RY59"/>
<dbReference type="EMBL" id="CAJNOR010002487">
    <property type="protein sequence ID" value="CAF1301157.1"/>
    <property type="molecule type" value="Genomic_DNA"/>
</dbReference>
<reference evidence="2" key="1">
    <citation type="submission" date="2021-02" db="EMBL/GenBank/DDBJ databases">
        <authorList>
            <person name="Nowell W R."/>
        </authorList>
    </citation>
    <scope>NUCLEOTIDE SEQUENCE</scope>
</reference>
<evidence type="ECO:0000313" key="2">
    <source>
        <dbReference type="EMBL" id="CAF1484217.1"/>
    </source>
</evidence>
<accession>A0A815RY59</accession>
<gene>
    <name evidence="2" type="ORF">EDS130_LOCUS41622</name>
    <name evidence="1" type="ORF">XAT740_LOCUS28870</name>
</gene>
<dbReference type="Proteomes" id="UP000663828">
    <property type="component" value="Unassembled WGS sequence"/>
</dbReference>
<protein>
    <submittedName>
        <fullName evidence="2">Uncharacterized protein</fullName>
    </submittedName>
</protein>